<accession>A0A1I4HQ71</accession>
<evidence type="ECO:0000256" key="1">
    <source>
        <dbReference type="SAM" id="Phobius"/>
    </source>
</evidence>
<reference evidence="3" key="1">
    <citation type="submission" date="2016-10" db="EMBL/GenBank/DDBJ databases">
        <authorList>
            <person name="Varghese N."/>
            <person name="Submissions S."/>
        </authorList>
    </citation>
    <scope>NUCLEOTIDE SEQUENCE [LARGE SCALE GENOMIC DNA]</scope>
    <source>
        <strain evidence="3">CGMCC 1.7738</strain>
    </source>
</reference>
<dbReference type="Proteomes" id="UP000199607">
    <property type="component" value="Unassembled WGS sequence"/>
</dbReference>
<evidence type="ECO:0000313" key="2">
    <source>
        <dbReference type="EMBL" id="SFL44282.1"/>
    </source>
</evidence>
<keyword evidence="3" id="KW-1185">Reference proteome</keyword>
<name>A0A1I4HQ71_9EURY</name>
<sequence length="65" mass="7140">MGLLQSASRTVLSIDVFILLLLGFSFLYLQPGSKSYVVAQVTLIPIALTFIACIALIYTGWDPFE</sequence>
<keyword evidence="1" id="KW-0472">Membrane</keyword>
<keyword evidence="1" id="KW-0812">Transmembrane</keyword>
<keyword evidence="1" id="KW-1133">Transmembrane helix</keyword>
<dbReference type="EMBL" id="FOTC01000006">
    <property type="protein sequence ID" value="SFL44282.1"/>
    <property type="molecule type" value="Genomic_DNA"/>
</dbReference>
<proteinExistence type="predicted"/>
<organism evidence="2 3">
    <name type="scientific">Halogranum rubrum</name>
    <dbReference type="NCBI Taxonomy" id="553466"/>
    <lineage>
        <taxon>Archaea</taxon>
        <taxon>Methanobacteriati</taxon>
        <taxon>Methanobacteriota</taxon>
        <taxon>Stenosarchaea group</taxon>
        <taxon>Halobacteria</taxon>
        <taxon>Halobacteriales</taxon>
        <taxon>Haloferacaceae</taxon>
    </lineage>
</organism>
<gene>
    <name evidence="2" type="ORF">SAMN04487950_3769</name>
</gene>
<protein>
    <submittedName>
        <fullName evidence="2">Uncharacterized protein</fullName>
    </submittedName>
</protein>
<feature type="transmembrane region" description="Helical" evidence="1">
    <location>
        <begin position="12"/>
        <end position="29"/>
    </location>
</feature>
<dbReference type="AlphaFoldDB" id="A0A1I4HQ71"/>
<evidence type="ECO:0000313" key="3">
    <source>
        <dbReference type="Proteomes" id="UP000199607"/>
    </source>
</evidence>
<dbReference type="RefSeq" id="WP_089871403.1">
    <property type="nucleotide sequence ID" value="NZ_FOTC01000006.1"/>
</dbReference>
<feature type="transmembrane region" description="Helical" evidence="1">
    <location>
        <begin position="36"/>
        <end position="61"/>
    </location>
</feature>
<dbReference type="STRING" id="553466.SAMN04487950_3769"/>